<evidence type="ECO:0008006" key="4">
    <source>
        <dbReference type="Google" id="ProtNLM"/>
    </source>
</evidence>
<evidence type="ECO:0000256" key="1">
    <source>
        <dbReference type="SAM" id="SignalP"/>
    </source>
</evidence>
<dbReference type="Proteomes" id="UP001065322">
    <property type="component" value="Chromosome"/>
</dbReference>
<feature type="signal peptide" evidence="1">
    <location>
        <begin position="1"/>
        <end position="21"/>
    </location>
</feature>
<evidence type="ECO:0000313" key="2">
    <source>
        <dbReference type="EMBL" id="UXD88387.1"/>
    </source>
</evidence>
<accession>A0ABY6ACL2</accession>
<dbReference type="PROSITE" id="PS51257">
    <property type="entry name" value="PROKAR_LIPOPROTEIN"/>
    <property type="match status" value="1"/>
</dbReference>
<organism evidence="2 3">
    <name type="scientific">Thalassolituus hydrocarboniclasticus</name>
    <dbReference type="NCBI Taxonomy" id="2742796"/>
    <lineage>
        <taxon>Bacteria</taxon>
        <taxon>Pseudomonadati</taxon>
        <taxon>Pseudomonadota</taxon>
        <taxon>Gammaproteobacteria</taxon>
        <taxon>Oceanospirillales</taxon>
        <taxon>Oceanospirillaceae</taxon>
        <taxon>Thalassolituus</taxon>
    </lineage>
</organism>
<keyword evidence="1" id="KW-0732">Signal</keyword>
<feature type="chain" id="PRO_5046447319" description="Lipoprotein" evidence="1">
    <location>
        <begin position="22"/>
        <end position="384"/>
    </location>
</feature>
<reference evidence="3" key="1">
    <citation type="submission" date="2020-06" db="EMBL/GenBank/DDBJ databases">
        <title>Thalassolituus marinus alknpb1M-1, a hydrocarbon-degrading bacterium isolated from the deep-sea overlying water using an in-situ strategy from the South China Sea basin.</title>
        <authorList>
            <person name="Dong C."/>
            <person name="Chen Y."/>
            <person name="Shao Z."/>
        </authorList>
    </citation>
    <scope>NUCLEOTIDE SEQUENCE [LARGE SCALE GENOMIC DNA]</scope>
    <source>
        <strain evidence="3">alknpb1M-1</strain>
    </source>
</reference>
<evidence type="ECO:0000313" key="3">
    <source>
        <dbReference type="Proteomes" id="UP001065322"/>
    </source>
</evidence>
<dbReference type="RefSeq" id="WP_260997121.1">
    <property type="nucleotide sequence ID" value="NZ_CP054475.1"/>
</dbReference>
<name>A0ABY6ACL2_9GAMM</name>
<sequence length="384" mass="40109">MNNWKQKSSWLAVAGASLVLAACGGDSSSSDGLSLKPLAYNGVETPASITDNNYEAIAEETHNVVLAMLAGNDLQQFGAGPMGPMSVSKAVADIQAAALAAPAPTGEASGGEEWSSTERVVLDGECGGTVESEFTETEKSTYSEDFRSESSGVSGEDFSVEMSAVFRDYCTYMDDDVTEIVINGKSSGGFSNSEKEDYAAQTRTADGQGKVSGKLSVLVDGEKFTVETASSSRYHADRTKVAIGEDSYRYEYNPDTFIDETYAVVQVSGSGVAGKYTYNETCEVDPEDLSDIDCTDSTVINAGGLNYKIEGGIYSGSINATIYLPEYGSVGVSHAGSVPALCDDYSGFGSGGLSINSGDVTISYSGCAAEPVVTRGGVSEVMVR</sequence>
<dbReference type="EMBL" id="CP054475">
    <property type="protein sequence ID" value="UXD88387.1"/>
    <property type="molecule type" value="Genomic_DNA"/>
</dbReference>
<protein>
    <recommendedName>
        <fullName evidence="4">Lipoprotein</fullName>
    </recommendedName>
</protein>
<keyword evidence="3" id="KW-1185">Reference proteome</keyword>
<proteinExistence type="predicted"/>
<gene>
    <name evidence="2" type="ORF">HUF19_13540</name>
</gene>